<dbReference type="AlphaFoldDB" id="A0A450ZXG0"/>
<dbReference type="SUPFAM" id="SSF52129">
    <property type="entry name" value="Caspase-like"/>
    <property type="match status" value="1"/>
</dbReference>
<evidence type="ECO:0000259" key="1">
    <source>
        <dbReference type="Pfam" id="PF00656"/>
    </source>
</evidence>
<feature type="domain" description="Peptidase C14 caspase" evidence="1">
    <location>
        <begin position="51"/>
        <end position="315"/>
    </location>
</feature>
<reference evidence="2" key="1">
    <citation type="submission" date="2019-02" db="EMBL/GenBank/DDBJ databases">
        <authorList>
            <person name="Gruber-Vodicka R. H."/>
            <person name="Seah K. B. B."/>
        </authorList>
    </citation>
    <scope>NUCLEOTIDE SEQUENCE</scope>
    <source>
        <strain evidence="2">BECK_BY1</strain>
    </source>
</reference>
<dbReference type="PANTHER" id="PTHR48104">
    <property type="entry name" value="METACASPASE-4"/>
    <property type="match status" value="1"/>
</dbReference>
<evidence type="ECO:0000313" key="2">
    <source>
        <dbReference type="EMBL" id="VFK58484.1"/>
    </source>
</evidence>
<proteinExistence type="predicted"/>
<dbReference type="InterPro" id="IPR050452">
    <property type="entry name" value="Metacaspase"/>
</dbReference>
<dbReference type="GO" id="GO:0005737">
    <property type="term" value="C:cytoplasm"/>
    <property type="evidence" value="ECO:0007669"/>
    <property type="project" value="TreeGrafter"/>
</dbReference>
<dbReference type="GO" id="GO:0004197">
    <property type="term" value="F:cysteine-type endopeptidase activity"/>
    <property type="evidence" value="ECO:0007669"/>
    <property type="project" value="InterPro"/>
</dbReference>
<dbReference type="EMBL" id="CAADFX010000083">
    <property type="protein sequence ID" value="VFK58484.1"/>
    <property type="molecule type" value="Genomic_DNA"/>
</dbReference>
<dbReference type="Pfam" id="PF00656">
    <property type="entry name" value="Peptidase_C14"/>
    <property type="match status" value="1"/>
</dbReference>
<dbReference type="InterPro" id="IPR011600">
    <property type="entry name" value="Pept_C14_caspase"/>
</dbReference>
<name>A0A450ZXG0_9GAMM</name>
<protein>
    <submittedName>
        <fullName evidence="2">Caspase domain-containing protein</fullName>
    </submittedName>
</protein>
<dbReference type="Gene3D" id="3.40.50.1460">
    <property type="match status" value="1"/>
</dbReference>
<accession>A0A450ZXG0</accession>
<dbReference type="GO" id="GO:0006508">
    <property type="term" value="P:proteolysis"/>
    <property type="evidence" value="ECO:0007669"/>
    <property type="project" value="InterPro"/>
</dbReference>
<dbReference type="InterPro" id="IPR029030">
    <property type="entry name" value="Caspase-like_dom_sf"/>
</dbReference>
<sequence length="702" mass="77220">MRKPIHNNLAYLKKFFLFLICIFALSGQLVTAASSLSPCSFDKSIETDGYRRLALIIGVGEYRNGKIEDLQGPPNDARNLYNLLTRESGKGGYGFPEENVCILTDEQATTGHFKDAFERGLIGRVRSHRDVAVFFYAGHGSQMTDCNGDEPDGLDETFMFHDARSNGVTDFSDDEFNHLLTQLNRKTENVTVILDSCNAGTATRSADAGTYIKRYSQPQPIRCKDLQNVVEGVGDGSAKQLSEGLGTVIFSAASDGTSALERKGSGIFTNALLKALGGVGDRPLTYAQVARQIPTLVSAESYQIPYFHGDLNKPVFGNTGRTRPMGWDVFAVMEKTKIRLSGPPLPGIGPGAELRVYDGAVTGADTRDPGKAKATVVLDKGTGTNAMNAIAHTRTIQTHVQLNVGDLAILVRPSDETLKISVRLRPSHEPGGIPERRANTLRRFIESDPEANLLVTITEDAGDFELSVNRDGQLVLRGPENESRMTFERDAAVPRNLWQHARQRALKQLRGEGGRDFTDNQTLRVQLVPLPKMSRKEDSCPDRITWKQARPNEEQIIPLCHTWRIKVTLDQNAPKPLLIGALILSTDGSIYALPSDGRRIRLSAGESVIFDNRGETFVGAPPLDVQDRILVFGTREKNPVDWHLLTETARTRSASNAPMMGLYRELSDYLQPGTRGQQEIQIVEPATWTMSSLTMQVVGGSK</sequence>
<dbReference type="PANTHER" id="PTHR48104:SF30">
    <property type="entry name" value="METACASPASE-1"/>
    <property type="match status" value="1"/>
</dbReference>
<gene>
    <name evidence="2" type="ORF">BECKTUN1418D_GA0071000_10837</name>
</gene>
<organism evidence="2">
    <name type="scientific">Candidatus Kentrum sp. TUN</name>
    <dbReference type="NCBI Taxonomy" id="2126343"/>
    <lineage>
        <taxon>Bacteria</taxon>
        <taxon>Pseudomonadati</taxon>
        <taxon>Pseudomonadota</taxon>
        <taxon>Gammaproteobacteria</taxon>
        <taxon>Candidatus Kentrum</taxon>
    </lineage>
</organism>